<sequence length="58" mass="6923">MIGDILLVCWDCKKIAQTDEERLRFELYLHWGHKLTLIEDQGDEGFAINDWEQEKAEE</sequence>
<feature type="non-terminal residue" evidence="1">
    <location>
        <position position="58"/>
    </location>
</feature>
<evidence type="ECO:0000313" key="1">
    <source>
        <dbReference type="EMBL" id="GAI57687.1"/>
    </source>
</evidence>
<comment type="caution">
    <text evidence="1">The sequence shown here is derived from an EMBL/GenBank/DDBJ whole genome shotgun (WGS) entry which is preliminary data.</text>
</comment>
<protein>
    <submittedName>
        <fullName evidence="1">Uncharacterized protein</fullName>
    </submittedName>
</protein>
<name>X1PN39_9ZZZZ</name>
<organism evidence="1">
    <name type="scientific">marine sediment metagenome</name>
    <dbReference type="NCBI Taxonomy" id="412755"/>
    <lineage>
        <taxon>unclassified sequences</taxon>
        <taxon>metagenomes</taxon>
        <taxon>ecological metagenomes</taxon>
    </lineage>
</organism>
<dbReference type="AlphaFoldDB" id="X1PN39"/>
<reference evidence="1" key="1">
    <citation type="journal article" date="2014" name="Front. Microbiol.">
        <title>High frequency of phylogenetically diverse reductive dehalogenase-homologous genes in deep subseafloor sedimentary metagenomes.</title>
        <authorList>
            <person name="Kawai M."/>
            <person name="Futagami T."/>
            <person name="Toyoda A."/>
            <person name="Takaki Y."/>
            <person name="Nishi S."/>
            <person name="Hori S."/>
            <person name="Arai W."/>
            <person name="Tsubouchi T."/>
            <person name="Morono Y."/>
            <person name="Uchiyama I."/>
            <person name="Ito T."/>
            <person name="Fujiyama A."/>
            <person name="Inagaki F."/>
            <person name="Takami H."/>
        </authorList>
    </citation>
    <scope>NUCLEOTIDE SEQUENCE</scope>
    <source>
        <strain evidence="1">Expedition CK06-06</strain>
    </source>
</reference>
<dbReference type="EMBL" id="BARV01039528">
    <property type="protein sequence ID" value="GAI57687.1"/>
    <property type="molecule type" value="Genomic_DNA"/>
</dbReference>
<proteinExistence type="predicted"/>
<accession>X1PN39</accession>
<gene>
    <name evidence="1" type="ORF">S06H3_60560</name>
</gene>